<protein>
    <submittedName>
        <fullName evidence="1">15808_t:CDS:1</fullName>
    </submittedName>
</protein>
<accession>A0A9N9JLP8</accession>
<dbReference type="AlphaFoldDB" id="A0A9N9JLP8"/>
<gene>
    <name evidence="1" type="ORF">DERYTH_LOCUS19840</name>
</gene>
<reference evidence="1" key="1">
    <citation type="submission" date="2021-06" db="EMBL/GenBank/DDBJ databases">
        <authorList>
            <person name="Kallberg Y."/>
            <person name="Tangrot J."/>
            <person name="Rosling A."/>
        </authorList>
    </citation>
    <scope>NUCLEOTIDE SEQUENCE</scope>
    <source>
        <strain evidence="1">MA453B</strain>
    </source>
</reference>
<comment type="caution">
    <text evidence="1">The sequence shown here is derived from an EMBL/GenBank/DDBJ whole genome shotgun (WGS) entry which is preliminary data.</text>
</comment>
<feature type="non-terminal residue" evidence="1">
    <location>
        <position position="1"/>
    </location>
</feature>
<proteinExistence type="predicted"/>
<organism evidence="1 2">
    <name type="scientific">Dentiscutata erythropus</name>
    <dbReference type="NCBI Taxonomy" id="1348616"/>
    <lineage>
        <taxon>Eukaryota</taxon>
        <taxon>Fungi</taxon>
        <taxon>Fungi incertae sedis</taxon>
        <taxon>Mucoromycota</taxon>
        <taxon>Glomeromycotina</taxon>
        <taxon>Glomeromycetes</taxon>
        <taxon>Diversisporales</taxon>
        <taxon>Gigasporaceae</taxon>
        <taxon>Dentiscutata</taxon>
    </lineage>
</organism>
<evidence type="ECO:0000313" key="2">
    <source>
        <dbReference type="Proteomes" id="UP000789405"/>
    </source>
</evidence>
<evidence type="ECO:0000313" key="1">
    <source>
        <dbReference type="EMBL" id="CAG8782683.1"/>
    </source>
</evidence>
<name>A0A9N9JLP8_9GLOM</name>
<dbReference type="EMBL" id="CAJVPY010022385">
    <property type="protein sequence ID" value="CAG8782683.1"/>
    <property type="molecule type" value="Genomic_DNA"/>
</dbReference>
<sequence>ALVHRARRLLVHKVDFSAEFIHSNIKAVSILRAPFGVSIVKL</sequence>
<keyword evidence="2" id="KW-1185">Reference proteome</keyword>
<dbReference type="Proteomes" id="UP000789405">
    <property type="component" value="Unassembled WGS sequence"/>
</dbReference>